<name>A0ABY0CQE9_9DELT</name>
<organism evidence="3 4">
    <name type="scientific">Lujinxingia sediminis</name>
    <dbReference type="NCBI Taxonomy" id="2480984"/>
    <lineage>
        <taxon>Bacteria</taxon>
        <taxon>Deltaproteobacteria</taxon>
        <taxon>Bradymonadales</taxon>
        <taxon>Lujinxingiaceae</taxon>
        <taxon>Lujinxingia</taxon>
    </lineage>
</organism>
<feature type="transmembrane region" description="Helical" evidence="1">
    <location>
        <begin position="80"/>
        <end position="106"/>
    </location>
</feature>
<keyword evidence="4" id="KW-1185">Reference proteome</keyword>
<feature type="transmembrane region" description="Helical" evidence="1">
    <location>
        <begin position="41"/>
        <end position="60"/>
    </location>
</feature>
<proteinExistence type="predicted"/>
<evidence type="ECO:0000259" key="2">
    <source>
        <dbReference type="Pfam" id="PF07811"/>
    </source>
</evidence>
<evidence type="ECO:0000313" key="4">
    <source>
        <dbReference type="Proteomes" id="UP000282926"/>
    </source>
</evidence>
<gene>
    <name evidence="3" type="ORF">EA187_17005</name>
</gene>
<dbReference type="Pfam" id="PF07811">
    <property type="entry name" value="TadE"/>
    <property type="match status" value="1"/>
</dbReference>
<accession>A0ABY0CQE9</accession>
<dbReference type="EMBL" id="SADD01000013">
    <property type="protein sequence ID" value="RVU42285.1"/>
    <property type="molecule type" value="Genomic_DNA"/>
</dbReference>
<keyword evidence="1" id="KW-1133">Transmembrane helix</keyword>
<evidence type="ECO:0000313" key="3">
    <source>
        <dbReference type="EMBL" id="RVU42285.1"/>
    </source>
</evidence>
<dbReference type="Proteomes" id="UP000282926">
    <property type="component" value="Unassembled WGS sequence"/>
</dbReference>
<dbReference type="InterPro" id="IPR012495">
    <property type="entry name" value="TadE-like_dom"/>
</dbReference>
<reference evidence="3 4" key="1">
    <citation type="submission" date="2019-01" db="EMBL/GenBank/DDBJ databases">
        <title>Lujinxingia litoralis gen. nov., sp. nov. and Lujinxingia sediminis gen. nov., sp. nov., new members in the order Bradymonadales, isolated from coastal sediment.</title>
        <authorList>
            <person name="Li C.-M."/>
        </authorList>
    </citation>
    <scope>NUCLEOTIDE SEQUENCE [LARGE SCALE GENOMIC DNA]</scope>
    <source>
        <strain evidence="3 4">SEH01</strain>
    </source>
</reference>
<keyword evidence="1" id="KW-0812">Transmembrane</keyword>
<evidence type="ECO:0000256" key="1">
    <source>
        <dbReference type="SAM" id="Phobius"/>
    </source>
</evidence>
<feature type="domain" description="TadE-like" evidence="2">
    <location>
        <begin position="129"/>
        <end position="171"/>
    </location>
</feature>
<keyword evidence="1" id="KW-0472">Membrane</keyword>
<feature type="transmembrane region" description="Helical" evidence="1">
    <location>
        <begin position="127"/>
        <end position="150"/>
    </location>
</feature>
<protein>
    <submittedName>
        <fullName evidence="3">Pilus assembly protein</fullName>
    </submittedName>
</protein>
<sequence>MLIAVHGNVTKHKSLRDHAMSTSLTPAASGQARLLLNATRILVHLGGVVGVALLMALPFVSQRTLSLASQANASGLHEAVFSIEALIHVGLAACFWAILALSFAWLRETHRQRSEQRPTLTRKVVRARGSVILETLIVFPVFLLLIFGLAQFAVLNIASMLTTVAAFQATRTVWIWEREPIGTDDVERKATIQAATVVAPVVPGEYAAQPSTSSSEYSQNRGIFVASQFPWPVADSGYQGRNIGDRLADEMAGLNPPIDFVSAVDSSSFSHRTVRKLTSAYGSIDVSFEPDAASSSLLKVTTTYHHLNAFPLVAGLFGENYERAGREGYHVPIKRVLSIERQRPSPNRAQFPRIVPGNNPGPYIF</sequence>
<comment type="caution">
    <text evidence="3">The sequence shown here is derived from an EMBL/GenBank/DDBJ whole genome shotgun (WGS) entry which is preliminary data.</text>
</comment>